<accession>A0AAV7ASF2</accession>
<dbReference type="EMBL" id="WNYA01000007">
    <property type="protein sequence ID" value="KAG8564496.1"/>
    <property type="molecule type" value="Genomic_DNA"/>
</dbReference>
<protein>
    <submittedName>
        <fullName evidence="1">Uncharacterized protein</fullName>
    </submittedName>
</protein>
<evidence type="ECO:0000313" key="2">
    <source>
        <dbReference type="Proteomes" id="UP000824782"/>
    </source>
</evidence>
<evidence type="ECO:0000313" key="1">
    <source>
        <dbReference type="EMBL" id="KAG8564496.1"/>
    </source>
</evidence>
<sequence>MGQYVLFIGAGHVYLQGSPSTCVLFEVLQDLHLSISVVLLQGPDRLHMQEAYSVLGSRHGTRLDRSECHVT</sequence>
<dbReference type="Proteomes" id="UP000824782">
    <property type="component" value="Unassembled WGS sequence"/>
</dbReference>
<organism evidence="1 2">
    <name type="scientific">Engystomops pustulosus</name>
    <name type="common">Tungara frog</name>
    <name type="synonym">Physalaemus pustulosus</name>
    <dbReference type="NCBI Taxonomy" id="76066"/>
    <lineage>
        <taxon>Eukaryota</taxon>
        <taxon>Metazoa</taxon>
        <taxon>Chordata</taxon>
        <taxon>Craniata</taxon>
        <taxon>Vertebrata</taxon>
        <taxon>Euteleostomi</taxon>
        <taxon>Amphibia</taxon>
        <taxon>Batrachia</taxon>
        <taxon>Anura</taxon>
        <taxon>Neobatrachia</taxon>
        <taxon>Hyloidea</taxon>
        <taxon>Leptodactylidae</taxon>
        <taxon>Leiuperinae</taxon>
        <taxon>Engystomops</taxon>
    </lineage>
</organism>
<dbReference type="AlphaFoldDB" id="A0AAV7ASF2"/>
<keyword evidence="2" id="KW-1185">Reference proteome</keyword>
<proteinExistence type="predicted"/>
<comment type="caution">
    <text evidence="1">The sequence shown here is derived from an EMBL/GenBank/DDBJ whole genome shotgun (WGS) entry which is preliminary data.</text>
</comment>
<gene>
    <name evidence="1" type="ORF">GDO81_016491</name>
</gene>
<name>A0AAV7ASF2_ENGPU</name>
<reference evidence="1" key="1">
    <citation type="thesis" date="2020" institute="ProQuest LLC" country="789 East Eisenhower Parkway, Ann Arbor, MI, USA">
        <title>Comparative Genomics and Chromosome Evolution.</title>
        <authorList>
            <person name="Mudd A.B."/>
        </authorList>
    </citation>
    <scope>NUCLEOTIDE SEQUENCE</scope>
    <source>
        <strain evidence="1">237g6f4</strain>
        <tissue evidence="1">Blood</tissue>
    </source>
</reference>